<reference evidence="7" key="1">
    <citation type="submission" date="2015-07" db="EMBL/GenBank/DDBJ databases">
        <title>Fjat-14235 jcm11544.</title>
        <authorList>
            <person name="Liu B."/>
            <person name="Wang J."/>
            <person name="Zhu Y."/>
            <person name="Liu G."/>
            <person name="Chen Q."/>
            <person name="Chen Z."/>
            <person name="Lan J."/>
            <person name="Che J."/>
            <person name="Ge C."/>
            <person name="Shi H."/>
            <person name="Pan Z."/>
            <person name="Liu X."/>
        </authorList>
    </citation>
    <scope>NUCLEOTIDE SEQUENCE [LARGE SCALE GENOMIC DNA]</scope>
    <source>
        <strain evidence="7">JCM 11544</strain>
    </source>
</reference>
<sequence>MTNEELQQLVSTLSKRLFKRPFRHQAYFNPRLRTTGGRYMLKSHHIDINPKYLEEFGMDELIGIIKHELCHYHLHLEGKGYKHGDKDFKDLLAEVGGPRHCSSLPIQKKRGRRLTYRCKECSLEFIRRKRVDTNRFVCGRCKGRLVLEKIEEFQGS</sequence>
<feature type="active site" evidence="4">
    <location>
        <position position="68"/>
    </location>
</feature>
<evidence type="ECO:0000256" key="4">
    <source>
        <dbReference type="HAMAP-Rule" id="MF_00745"/>
    </source>
</evidence>
<dbReference type="AlphaFoldDB" id="A0A0M0GMD7"/>
<comment type="subcellular location">
    <subcellularLocation>
        <location evidence="4">Cytoplasm</location>
    </subcellularLocation>
</comment>
<dbReference type="InterPro" id="IPR035240">
    <property type="entry name" value="SprT_Zn_ribbon"/>
</dbReference>
<evidence type="ECO:0000313" key="6">
    <source>
        <dbReference type="EMBL" id="KON90662.1"/>
    </source>
</evidence>
<dbReference type="SMART" id="SM00731">
    <property type="entry name" value="SprT"/>
    <property type="match status" value="1"/>
</dbReference>
<protein>
    <recommendedName>
        <fullName evidence="4">Protein SprT-like</fullName>
    </recommendedName>
</protein>
<comment type="similarity">
    <text evidence="4">Belongs to the SprT family.</text>
</comment>
<feature type="domain" description="SprT-like" evidence="5">
    <location>
        <begin position="4"/>
        <end position="148"/>
    </location>
</feature>
<name>A0A0M0GMD7_9BACI</name>
<dbReference type="GO" id="GO:0005737">
    <property type="term" value="C:cytoplasm"/>
    <property type="evidence" value="ECO:0007669"/>
    <property type="project" value="UniProtKB-SubCell"/>
</dbReference>
<dbReference type="GO" id="GO:0008270">
    <property type="term" value="F:zinc ion binding"/>
    <property type="evidence" value="ECO:0007669"/>
    <property type="project" value="UniProtKB-UniRule"/>
</dbReference>
<dbReference type="RefSeq" id="WP_053427981.1">
    <property type="nucleotide sequence ID" value="NZ_BSED01000033.1"/>
</dbReference>
<gene>
    <name evidence="6" type="ORF">AF331_09875</name>
</gene>
<organism evidence="6 7">
    <name type="scientific">Rossellomorea marisflavi</name>
    <dbReference type="NCBI Taxonomy" id="189381"/>
    <lineage>
        <taxon>Bacteria</taxon>
        <taxon>Bacillati</taxon>
        <taxon>Bacillota</taxon>
        <taxon>Bacilli</taxon>
        <taxon>Bacillales</taxon>
        <taxon>Bacillaceae</taxon>
        <taxon>Rossellomorea</taxon>
    </lineage>
</organism>
<dbReference type="PATRIC" id="fig|189381.12.peg.3887"/>
<dbReference type="InterPro" id="IPR023524">
    <property type="entry name" value="Uncharacterised_SprT-like"/>
</dbReference>
<keyword evidence="7" id="KW-1185">Reference proteome</keyword>
<dbReference type="OrthoDB" id="9799909at2"/>
<dbReference type="NCBIfam" id="NF003339">
    <property type="entry name" value="PRK04351.1"/>
    <property type="match status" value="1"/>
</dbReference>
<evidence type="ECO:0000256" key="1">
    <source>
        <dbReference type="ARBA" id="ARBA00022490"/>
    </source>
</evidence>
<dbReference type="Pfam" id="PF17283">
    <property type="entry name" value="Zn_ribbon_SprT"/>
    <property type="match status" value="1"/>
</dbReference>
<dbReference type="HAMAP" id="MF_00745">
    <property type="entry name" value="SprT_like"/>
    <property type="match status" value="1"/>
</dbReference>
<proteinExistence type="inferred from homology"/>
<dbReference type="GO" id="GO:0006950">
    <property type="term" value="P:response to stress"/>
    <property type="evidence" value="ECO:0007669"/>
    <property type="project" value="UniProtKB-ARBA"/>
</dbReference>
<keyword evidence="2 4" id="KW-0479">Metal-binding</keyword>
<feature type="binding site" evidence="4">
    <location>
        <position position="67"/>
    </location>
    <ligand>
        <name>Zn(2+)</name>
        <dbReference type="ChEBI" id="CHEBI:29105"/>
    </ligand>
</feature>
<evidence type="ECO:0000259" key="5">
    <source>
        <dbReference type="SMART" id="SM00731"/>
    </source>
</evidence>
<comment type="caution">
    <text evidence="6">The sequence shown here is derived from an EMBL/GenBank/DDBJ whole genome shotgun (WGS) entry which is preliminary data.</text>
</comment>
<dbReference type="InterPro" id="IPR006640">
    <property type="entry name" value="SprT-like_domain"/>
</dbReference>
<feature type="binding site" evidence="4">
    <location>
        <position position="71"/>
    </location>
    <ligand>
        <name>Zn(2+)</name>
        <dbReference type="ChEBI" id="CHEBI:29105"/>
    </ligand>
</feature>
<evidence type="ECO:0000256" key="3">
    <source>
        <dbReference type="ARBA" id="ARBA00022833"/>
    </source>
</evidence>
<dbReference type="EMBL" id="LGUE01000003">
    <property type="protein sequence ID" value="KON90662.1"/>
    <property type="molecule type" value="Genomic_DNA"/>
</dbReference>
<dbReference type="Proteomes" id="UP000037405">
    <property type="component" value="Unassembled WGS sequence"/>
</dbReference>
<accession>A0A0M0GMD7</accession>
<evidence type="ECO:0000313" key="7">
    <source>
        <dbReference type="Proteomes" id="UP000037405"/>
    </source>
</evidence>
<dbReference type="Pfam" id="PF10263">
    <property type="entry name" value="SprT-like"/>
    <property type="match status" value="1"/>
</dbReference>
<keyword evidence="3 4" id="KW-0862">Zinc</keyword>
<comment type="cofactor">
    <cofactor evidence="4">
        <name>Zn(2+)</name>
        <dbReference type="ChEBI" id="CHEBI:29105"/>
    </cofactor>
    <text evidence="4">Binds 1 zinc ion.</text>
</comment>
<evidence type="ECO:0000256" key="2">
    <source>
        <dbReference type="ARBA" id="ARBA00022723"/>
    </source>
</evidence>
<dbReference type="STRING" id="189381.GCA_900166615_00701"/>
<keyword evidence="1 4" id="KW-0963">Cytoplasm</keyword>